<dbReference type="RefSeq" id="WP_147166697.1">
    <property type="nucleotide sequence ID" value="NZ_VOOR01000010.1"/>
</dbReference>
<organism evidence="1 2">
    <name type="scientific">Phaeodactylibacter luteus</name>
    <dbReference type="NCBI Taxonomy" id="1564516"/>
    <lineage>
        <taxon>Bacteria</taxon>
        <taxon>Pseudomonadati</taxon>
        <taxon>Bacteroidota</taxon>
        <taxon>Saprospiria</taxon>
        <taxon>Saprospirales</taxon>
        <taxon>Haliscomenobacteraceae</taxon>
        <taxon>Phaeodactylibacter</taxon>
    </lineage>
</organism>
<sequence length="170" mass="19244">MDHQMIGPLLDKYFEGLTDLEEENRLRQAALHGPWPEQLQAYRPLFRYLGEQQQAEPALSSDFDEQLLAKLGRHAAAAKTRQLPYRSWALRAAAAFALALGAFWLYQPAAPAQEVAVVDWSKYEVKTPEEAFRVTRSALRTVSSKLNEGTSVAAQGFDENLGQIKKFMRY</sequence>
<protein>
    <submittedName>
        <fullName evidence="1">ChaN family lipoprotein</fullName>
    </submittedName>
</protein>
<proteinExistence type="predicted"/>
<keyword evidence="1" id="KW-0449">Lipoprotein</keyword>
<name>A0A5C6RTE6_9BACT</name>
<evidence type="ECO:0000313" key="2">
    <source>
        <dbReference type="Proteomes" id="UP000321580"/>
    </source>
</evidence>
<dbReference type="AlphaFoldDB" id="A0A5C6RTE6"/>
<reference evidence="1 2" key="1">
    <citation type="submission" date="2019-08" db="EMBL/GenBank/DDBJ databases">
        <title>Genome of Phaeodactylibacter luteus.</title>
        <authorList>
            <person name="Bowman J.P."/>
        </authorList>
    </citation>
    <scope>NUCLEOTIDE SEQUENCE [LARGE SCALE GENOMIC DNA]</scope>
    <source>
        <strain evidence="1 2">KCTC 42180</strain>
    </source>
</reference>
<comment type="caution">
    <text evidence="1">The sequence shown here is derived from an EMBL/GenBank/DDBJ whole genome shotgun (WGS) entry which is preliminary data.</text>
</comment>
<dbReference type="EMBL" id="VOOR01000010">
    <property type="protein sequence ID" value="TXB64930.1"/>
    <property type="molecule type" value="Genomic_DNA"/>
</dbReference>
<accession>A0A5C6RTE6</accession>
<evidence type="ECO:0000313" key="1">
    <source>
        <dbReference type="EMBL" id="TXB64930.1"/>
    </source>
</evidence>
<dbReference type="OrthoDB" id="1098521at2"/>
<dbReference type="Proteomes" id="UP000321580">
    <property type="component" value="Unassembled WGS sequence"/>
</dbReference>
<gene>
    <name evidence="1" type="ORF">FRY97_06810</name>
</gene>
<keyword evidence="2" id="KW-1185">Reference proteome</keyword>